<sequence length="160" mass="18164">MKGRKVHVRPACREDIPALARLVRQTILRINIRDYTPRQVEAWAARGASEARWEELWKTALSFFVAHDGQGSLLGVVSVDDRGYLHSLFVHSEHQGEGIATALLLMAEDYARSRGAVRLCSEVSRTARRFFLSRGFREIAPQEVEVNGVAMENFRMEKPL</sequence>
<dbReference type="GO" id="GO:0016747">
    <property type="term" value="F:acyltransferase activity, transferring groups other than amino-acyl groups"/>
    <property type="evidence" value="ECO:0007669"/>
    <property type="project" value="InterPro"/>
</dbReference>
<dbReference type="PROSITE" id="PS51186">
    <property type="entry name" value="GNAT"/>
    <property type="match status" value="1"/>
</dbReference>
<evidence type="ECO:0000259" key="1">
    <source>
        <dbReference type="PROSITE" id="PS51186"/>
    </source>
</evidence>
<organism evidence="2 3">
    <name type="scientific">Candidatus Merdimorpha stercoravium</name>
    <dbReference type="NCBI Taxonomy" id="2840863"/>
    <lineage>
        <taxon>Bacteria</taxon>
        <taxon>Pseudomonadati</taxon>
        <taxon>Bacteroidota</taxon>
        <taxon>Flavobacteriia</taxon>
        <taxon>Flavobacteriales</taxon>
        <taxon>Candidatus Merdimorpha</taxon>
    </lineage>
</organism>
<evidence type="ECO:0000313" key="2">
    <source>
        <dbReference type="EMBL" id="HIT97567.1"/>
    </source>
</evidence>
<proteinExistence type="predicted"/>
<feature type="domain" description="N-acetyltransferase" evidence="1">
    <location>
        <begin position="6"/>
        <end position="160"/>
    </location>
</feature>
<dbReference type="EMBL" id="DVLY01000044">
    <property type="protein sequence ID" value="HIT97567.1"/>
    <property type="molecule type" value="Genomic_DNA"/>
</dbReference>
<reference evidence="2" key="2">
    <citation type="journal article" date="2021" name="PeerJ">
        <title>Extensive microbial diversity within the chicken gut microbiome revealed by metagenomics and culture.</title>
        <authorList>
            <person name="Gilroy R."/>
            <person name="Ravi A."/>
            <person name="Getino M."/>
            <person name="Pursley I."/>
            <person name="Horton D.L."/>
            <person name="Alikhan N.F."/>
            <person name="Baker D."/>
            <person name="Gharbi K."/>
            <person name="Hall N."/>
            <person name="Watson M."/>
            <person name="Adriaenssens E.M."/>
            <person name="Foster-Nyarko E."/>
            <person name="Jarju S."/>
            <person name="Secka A."/>
            <person name="Antonio M."/>
            <person name="Oren A."/>
            <person name="Chaudhuri R.R."/>
            <person name="La Ragione R."/>
            <person name="Hildebrand F."/>
            <person name="Pallen M.J."/>
        </authorList>
    </citation>
    <scope>NUCLEOTIDE SEQUENCE</scope>
    <source>
        <strain evidence="2">1383</strain>
    </source>
</reference>
<gene>
    <name evidence="2" type="ORF">IAC44_01880</name>
</gene>
<dbReference type="SUPFAM" id="SSF55729">
    <property type="entry name" value="Acyl-CoA N-acyltransferases (Nat)"/>
    <property type="match status" value="1"/>
</dbReference>
<dbReference type="Proteomes" id="UP000824161">
    <property type="component" value="Unassembled WGS sequence"/>
</dbReference>
<evidence type="ECO:0000313" key="3">
    <source>
        <dbReference type="Proteomes" id="UP000824161"/>
    </source>
</evidence>
<dbReference type="InterPro" id="IPR052564">
    <property type="entry name" value="N-acetyltrans/Recomb-assoc"/>
</dbReference>
<protein>
    <submittedName>
        <fullName evidence="2">GNAT family N-acetyltransferase</fullName>
    </submittedName>
</protein>
<dbReference type="CDD" id="cd04301">
    <property type="entry name" value="NAT_SF"/>
    <property type="match status" value="1"/>
</dbReference>
<dbReference type="PANTHER" id="PTHR43451">
    <property type="entry name" value="ACETYLTRANSFERASE (GNAT) FAMILY PROTEIN"/>
    <property type="match status" value="1"/>
</dbReference>
<comment type="caution">
    <text evidence="2">The sequence shown here is derived from an EMBL/GenBank/DDBJ whole genome shotgun (WGS) entry which is preliminary data.</text>
</comment>
<dbReference type="AlphaFoldDB" id="A0A9D1HAN6"/>
<dbReference type="Pfam" id="PF13673">
    <property type="entry name" value="Acetyltransf_10"/>
    <property type="match status" value="1"/>
</dbReference>
<dbReference type="InterPro" id="IPR000182">
    <property type="entry name" value="GNAT_dom"/>
</dbReference>
<dbReference type="InterPro" id="IPR016181">
    <property type="entry name" value="Acyl_CoA_acyltransferase"/>
</dbReference>
<reference evidence="2" key="1">
    <citation type="submission" date="2020-10" db="EMBL/GenBank/DDBJ databases">
        <authorList>
            <person name="Gilroy R."/>
        </authorList>
    </citation>
    <scope>NUCLEOTIDE SEQUENCE</scope>
    <source>
        <strain evidence="2">1383</strain>
    </source>
</reference>
<name>A0A9D1HAN6_9FLAO</name>
<accession>A0A9D1HAN6</accession>
<dbReference type="PANTHER" id="PTHR43451:SF1">
    <property type="entry name" value="ACETYLTRANSFERASE"/>
    <property type="match status" value="1"/>
</dbReference>
<dbReference type="Gene3D" id="3.40.630.30">
    <property type="match status" value="1"/>
</dbReference>